<dbReference type="AlphaFoldDB" id="D7FKF2"/>
<dbReference type="EC" id="5.2.1.8" evidence="2 5"/>
<name>D7FKF2_ECTSI</name>
<dbReference type="Gene3D" id="3.10.50.40">
    <property type="match status" value="1"/>
</dbReference>
<proteinExistence type="predicted"/>
<dbReference type="Pfam" id="PF00254">
    <property type="entry name" value="FKBP_C"/>
    <property type="match status" value="1"/>
</dbReference>
<keyword evidence="6" id="KW-1133">Transmembrane helix</keyword>
<keyword evidence="6" id="KW-0472">Membrane</keyword>
<evidence type="ECO:0000256" key="3">
    <source>
        <dbReference type="ARBA" id="ARBA00023110"/>
    </source>
</evidence>
<dbReference type="eggNOG" id="KOG0543">
    <property type="taxonomic scope" value="Eukaryota"/>
</dbReference>
<protein>
    <recommendedName>
        <fullName evidence="2 5">peptidylprolyl isomerase</fullName>
        <ecNumber evidence="2 5">5.2.1.8</ecNumber>
    </recommendedName>
</protein>
<dbReference type="OrthoDB" id="1902587at2759"/>
<dbReference type="PROSITE" id="PS50059">
    <property type="entry name" value="FKBP_PPIASE"/>
    <property type="match status" value="1"/>
</dbReference>
<feature type="transmembrane region" description="Helical" evidence="6">
    <location>
        <begin position="156"/>
        <end position="175"/>
    </location>
</feature>
<dbReference type="SUPFAM" id="SSF54534">
    <property type="entry name" value="FKBP-like"/>
    <property type="match status" value="1"/>
</dbReference>
<dbReference type="InParanoid" id="D7FKF2"/>
<evidence type="ECO:0000313" key="8">
    <source>
        <dbReference type="EMBL" id="CBJ29354.1"/>
    </source>
</evidence>
<dbReference type="GO" id="GO:0005737">
    <property type="term" value="C:cytoplasm"/>
    <property type="evidence" value="ECO:0007669"/>
    <property type="project" value="TreeGrafter"/>
</dbReference>
<evidence type="ECO:0000256" key="6">
    <source>
        <dbReference type="SAM" id="Phobius"/>
    </source>
</evidence>
<evidence type="ECO:0000256" key="4">
    <source>
        <dbReference type="ARBA" id="ARBA00023235"/>
    </source>
</evidence>
<gene>
    <name evidence="8" type="primary">FKB3</name>
    <name evidence="8" type="ORF">Esi_0144_0007</name>
</gene>
<evidence type="ECO:0000256" key="5">
    <source>
        <dbReference type="PROSITE-ProRule" id="PRU00277"/>
    </source>
</evidence>
<dbReference type="PANTHER" id="PTHR10516">
    <property type="entry name" value="PEPTIDYL-PROLYL CIS-TRANS ISOMERASE"/>
    <property type="match status" value="1"/>
</dbReference>
<organism evidence="8 9">
    <name type="scientific">Ectocarpus siliculosus</name>
    <name type="common">Brown alga</name>
    <name type="synonym">Conferva siliculosa</name>
    <dbReference type="NCBI Taxonomy" id="2880"/>
    <lineage>
        <taxon>Eukaryota</taxon>
        <taxon>Sar</taxon>
        <taxon>Stramenopiles</taxon>
        <taxon>Ochrophyta</taxon>
        <taxon>PX clade</taxon>
        <taxon>Phaeophyceae</taxon>
        <taxon>Ectocarpales</taxon>
        <taxon>Ectocarpaceae</taxon>
        <taxon>Ectocarpus</taxon>
    </lineage>
</organism>
<dbReference type="EMBL" id="FN648026">
    <property type="protein sequence ID" value="CBJ29354.1"/>
    <property type="molecule type" value="Genomic_DNA"/>
</dbReference>
<evidence type="ECO:0000313" key="9">
    <source>
        <dbReference type="Proteomes" id="UP000002630"/>
    </source>
</evidence>
<dbReference type="PANTHER" id="PTHR10516:SF443">
    <property type="entry name" value="FK506-BINDING PROTEIN 59-RELATED"/>
    <property type="match status" value="1"/>
</dbReference>
<keyword evidence="4 5" id="KW-0413">Isomerase</keyword>
<dbReference type="GO" id="GO:0003755">
    <property type="term" value="F:peptidyl-prolyl cis-trans isomerase activity"/>
    <property type="evidence" value="ECO:0007669"/>
    <property type="project" value="UniProtKB-KW"/>
</dbReference>
<dbReference type="InterPro" id="IPR001179">
    <property type="entry name" value="PPIase_FKBP_dom"/>
</dbReference>
<keyword evidence="9" id="KW-1185">Reference proteome</keyword>
<dbReference type="EMBL" id="FN649751">
    <property type="protein sequence ID" value="CBJ29354.1"/>
    <property type="molecule type" value="Genomic_DNA"/>
</dbReference>
<accession>D7FKF2</accession>
<evidence type="ECO:0000256" key="1">
    <source>
        <dbReference type="ARBA" id="ARBA00000971"/>
    </source>
</evidence>
<evidence type="ECO:0000259" key="7">
    <source>
        <dbReference type="PROSITE" id="PS50059"/>
    </source>
</evidence>
<reference evidence="8 9" key="1">
    <citation type="journal article" date="2010" name="Nature">
        <title>The Ectocarpus genome and the independent evolution of multicellularity in brown algae.</title>
        <authorList>
            <person name="Cock J.M."/>
            <person name="Sterck L."/>
            <person name="Rouze P."/>
            <person name="Scornet D."/>
            <person name="Allen A.E."/>
            <person name="Amoutzias G."/>
            <person name="Anthouard V."/>
            <person name="Artiguenave F."/>
            <person name="Aury J.M."/>
            <person name="Badger J.H."/>
            <person name="Beszteri B."/>
            <person name="Billiau K."/>
            <person name="Bonnet E."/>
            <person name="Bothwell J.H."/>
            <person name="Bowler C."/>
            <person name="Boyen C."/>
            <person name="Brownlee C."/>
            <person name="Carrano C.J."/>
            <person name="Charrier B."/>
            <person name="Cho G.Y."/>
            <person name="Coelho S.M."/>
            <person name="Collen J."/>
            <person name="Corre E."/>
            <person name="Da Silva C."/>
            <person name="Delage L."/>
            <person name="Delaroque N."/>
            <person name="Dittami S.M."/>
            <person name="Doulbeau S."/>
            <person name="Elias M."/>
            <person name="Farnham G."/>
            <person name="Gachon C.M."/>
            <person name="Gschloessl B."/>
            <person name="Heesch S."/>
            <person name="Jabbari K."/>
            <person name="Jubin C."/>
            <person name="Kawai H."/>
            <person name="Kimura K."/>
            <person name="Kloareg B."/>
            <person name="Kupper F.C."/>
            <person name="Lang D."/>
            <person name="Le Bail A."/>
            <person name="Leblanc C."/>
            <person name="Lerouge P."/>
            <person name="Lohr M."/>
            <person name="Lopez P.J."/>
            <person name="Martens C."/>
            <person name="Maumus F."/>
            <person name="Michel G."/>
            <person name="Miranda-Saavedra D."/>
            <person name="Morales J."/>
            <person name="Moreau H."/>
            <person name="Motomura T."/>
            <person name="Nagasato C."/>
            <person name="Napoli C.A."/>
            <person name="Nelson D.R."/>
            <person name="Nyvall-Collen P."/>
            <person name="Peters A.F."/>
            <person name="Pommier C."/>
            <person name="Potin P."/>
            <person name="Poulain J."/>
            <person name="Quesneville H."/>
            <person name="Read B."/>
            <person name="Rensing S.A."/>
            <person name="Ritter A."/>
            <person name="Rousvoal S."/>
            <person name="Samanta M."/>
            <person name="Samson G."/>
            <person name="Schroeder D.C."/>
            <person name="Segurens B."/>
            <person name="Strittmatter M."/>
            <person name="Tonon T."/>
            <person name="Tregear J.W."/>
            <person name="Valentin K."/>
            <person name="von Dassow P."/>
            <person name="Yamagishi T."/>
            <person name="Van de Peer Y."/>
            <person name="Wincker P."/>
        </authorList>
    </citation>
    <scope>NUCLEOTIDE SEQUENCE [LARGE SCALE GENOMIC DNA]</scope>
    <source>
        <strain evidence="9">Ec32 / CCAP1310/4</strain>
    </source>
</reference>
<comment type="catalytic activity">
    <reaction evidence="1 5">
        <text>[protein]-peptidylproline (omega=180) = [protein]-peptidylproline (omega=0)</text>
        <dbReference type="Rhea" id="RHEA:16237"/>
        <dbReference type="Rhea" id="RHEA-COMP:10747"/>
        <dbReference type="Rhea" id="RHEA-COMP:10748"/>
        <dbReference type="ChEBI" id="CHEBI:83833"/>
        <dbReference type="ChEBI" id="CHEBI:83834"/>
        <dbReference type="EC" id="5.2.1.8"/>
    </reaction>
</comment>
<sequence length="192" mass="21048">MALISGLFHEGEAKTRLAEERRDQKYGGEQKVDSMIDLSEESIPGVLMKKIVRPGNGELPPVGSSVSVHYTGKLKDGTEFDTSAGRGPIKFALGKGEVIRGWDYAVSTMQKGERAILTVGPEYGYGGRATGPIPANATLTFEMEVMGWEKAPVFQIYQWAGLIFMIGIVIYVLFVDDEGDILRKSLESSREL</sequence>
<dbReference type="STRING" id="2880.D7FKF2"/>
<keyword evidence="6" id="KW-0812">Transmembrane</keyword>
<dbReference type="Proteomes" id="UP000002630">
    <property type="component" value="Linkage Group LG26"/>
</dbReference>
<keyword evidence="3 5" id="KW-0697">Rotamase</keyword>
<evidence type="ECO:0000256" key="2">
    <source>
        <dbReference type="ARBA" id="ARBA00013194"/>
    </source>
</evidence>
<dbReference type="FunFam" id="3.10.50.40:FF:000006">
    <property type="entry name" value="Peptidyl-prolyl cis-trans isomerase"/>
    <property type="match status" value="1"/>
</dbReference>
<dbReference type="InterPro" id="IPR050689">
    <property type="entry name" value="FKBP-type_PPIase"/>
</dbReference>
<dbReference type="InterPro" id="IPR046357">
    <property type="entry name" value="PPIase_dom_sf"/>
</dbReference>
<feature type="domain" description="PPIase FKBP-type" evidence="7">
    <location>
        <begin position="63"/>
        <end position="149"/>
    </location>
</feature>